<feature type="compositionally biased region" description="Low complexity" evidence="1">
    <location>
        <begin position="51"/>
        <end position="64"/>
    </location>
</feature>
<feature type="compositionally biased region" description="Basic and acidic residues" evidence="1">
    <location>
        <begin position="1"/>
        <end position="10"/>
    </location>
</feature>
<evidence type="ECO:0000313" key="3">
    <source>
        <dbReference type="Proteomes" id="UP000250266"/>
    </source>
</evidence>
<feature type="region of interest" description="Disordered" evidence="1">
    <location>
        <begin position="36"/>
        <end position="80"/>
    </location>
</feature>
<evidence type="ECO:0000256" key="1">
    <source>
        <dbReference type="SAM" id="MobiDB-lite"/>
    </source>
</evidence>
<keyword evidence="3" id="KW-1185">Reference proteome</keyword>
<reference evidence="2 3" key="1">
    <citation type="journal article" date="2016" name="Nat. Commun.">
        <title>Ectomycorrhizal ecology is imprinted in the genome of the dominant symbiotic fungus Cenococcum geophilum.</title>
        <authorList>
            <consortium name="DOE Joint Genome Institute"/>
            <person name="Peter M."/>
            <person name="Kohler A."/>
            <person name="Ohm R.A."/>
            <person name="Kuo A."/>
            <person name="Krutzmann J."/>
            <person name="Morin E."/>
            <person name="Arend M."/>
            <person name="Barry K.W."/>
            <person name="Binder M."/>
            <person name="Choi C."/>
            <person name="Clum A."/>
            <person name="Copeland A."/>
            <person name="Grisel N."/>
            <person name="Haridas S."/>
            <person name="Kipfer T."/>
            <person name="LaButti K."/>
            <person name="Lindquist E."/>
            <person name="Lipzen A."/>
            <person name="Maire R."/>
            <person name="Meier B."/>
            <person name="Mihaltcheva S."/>
            <person name="Molinier V."/>
            <person name="Murat C."/>
            <person name="Poggeler S."/>
            <person name="Quandt C.A."/>
            <person name="Sperisen C."/>
            <person name="Tritt A."/>
            <person name="Tisserant E."/>
            <person name="Crous P.W."/>
            <person name="Henrissat B."/>
            <person name="Nehls U."/>
            <person name="Egli S."/>
            <person name="Spatafora J.W."/>
            <person name="Grigoriev I.V."/>
            <person name="Martin F.M."/>
        </authorList>
    </citation>
    <scope>NUCLEOTIDE SEQUENCE [LARGE SCALE GENOMIC DNA]</scope>
    <source>
        <strain evidence="2 3">CBS 459.81</strain>
    </source>
</reference>
<gene>
    <name evidence="2" type="ORF">K432DRAFT_454304</name>
</gene>
<dbReference type="Proteomes" id="UP000250266">
    <property type="component" value="Unassembled WGS sequence"/>
</dbReference>
<dbReference type="EMBL" id="KV744985">
    <property type="protein sequence ID" value="OCK79854.1"/>
    <property type="molecule type" value="Genomic_DNA"/>
</dbReference>
<evidence type="ECO:0000313" key="2">
    <source>
        <dbReference type="EMBL" id="OCK79854.1"/>
    </source>
</evidence>
<accession>A0A8E2E9S6</accession>
<feature type="region of interest" description="Disordered" evidence="1">
    <location>
        <begin position="1"/>
        <end position="24"/>
    </location>
</feature>
<dbReference type="AlphaFoldDB" id="A0A8E2E9S6"/>
<proteinExistence type="predicted"/>
<protein>
    <submittedName>
        <fullName evidence="2">Uncharacterized protein</fullName>
    </submittedName>
</protein>
<organism evidence="2 3">
    <name type="scientific">Lepidopterella palustris CBS 459.81</name>
    <dbReference type="NCBI Taxonomy" id="1314670"/>
    <lineage>
        <taxon>Eukaryota</taxon>
        <taxon>Fungi</taxon>
        <taxon>Dikarya</taxon>
        <taxon>Ascomycota</taxon>
        <taxon>Pezizomycotina</taxon>
        <taxon>Dothideomycetes</taxon>
        <taxon>Pleosporomycetidae</taxon>
        <taxon>Mytilinidiales</taxon>
        <taxon>Argynnaceae</taxon>
        <taxon>Lepidopterella</taxon>
    </lineage>
</organism>
<sequence>MGQEDYRVLRNESSAEPASYNEWDARGGFRRQYNELEESHREALAPQVTNSSSSSSSSSASSVSYPGVEEIRTHPQSVGKDATSTQISIYYDIPPNVARKLSSGLKHIEANIRELLVLF</sequence>
<name>A0A8E2E9S6_9PEZI</name>